<feature type="transmembrane region" description="Helical" evidence="1">
    <location>
        <begin position="73"/>
        <end position="93"/>
    </location>
</feature>
<comment type="caution">
    <text evidence="2">The sequence shown here is derived from an EMBL/GenBank/DDBJ whole genome shotgun (WGS) entry which is preliminary data.</text>
</comment>
<evidence type="ECO:0008006" key="4">
    <source>
        <dbReference type="Google" id="ProtNLM"/>
    </source>
</evidence>
<dbReference type="RefSeq" id="WP_163890716.1">
    <property type="nucleotide sequence ID" value="NZ_JAAFYS010000001.1"/>
</dbReference>
<keyword evidence="1" id="KW-1133">Transmembrane helix</keyword>
<proteinExistence type="predicted"/>
<evidence type="ECO:0000313" key="3">
    <source>
        <dbReference type="Proteomes" id="UP000474757"/>
    </source>
</evidence>
<protein>
    <recommendedName>
        <fullName evidence="4">Dihydroorotate dehydrogenase</fullName>
    </recommendedName>
</protein>
<name>A0A6B2JNY7_9RHOB</name>
<keyword evidence="1" id="KW-0812">Transmembrane</keyword>
<sequence length="125" mass="12550">MTEQTDDDLEDLFGAAREGAPAPSAAFMARLQADARGAQPRPRPAVAMAMQPAMAGGGTMDAGGGFSDELGGWPSLTFLVLVALTGLWFGVAAPGSIGHALSTLFGGGVTIELVPSADVFGSEGL</sequence>
<organism evidence="2 3">
    <name type="scientific">Pseudoroseicyclus tamaricis</name>
    <dbReference type="NCBI Taxonomy" id="2705421"/>
    <lineage>
        <taxon>Bacteria</taxon>
        <taxon>Pseudomonadati</taxon>
        <taxon>Pseudomonadota</taxon>
        <taxon>Alphaproteobacteria</taxon>
        <taxon>Rhodobacterales</taxon>
        <taxon>Paracoccaceae</taxon>
        <taxon>Pseudoroseicyclus</taxon>
    </lineage>
</organism>
<accession>A0A6B2JNY7</accession>
<gene>
    <name evidence="2" type="ORF">GZA08_05455</name>
</gene>
<keyword evidence="1" id="KW-0472">Membrane</keyword>
<reference evidence="2 3" key="1">
    <citation type="submission" date="2020-02" db="EMBL/GenBank/DDBJ databases">
        <title>Pseudoroseicyclus tamarix, sp. nov., isolated from offshore sediment of a Tamarix chinensis forest.</title>
        <authorList>
            <person name="Gai Y."/>
        </authorList>
    </citation>
    <scope>NUCLEOTIDE SEQUENCE [LARGE SCALE GENOMIC DNA]</scope>
    <source>
        <strain evidence="2 3">CLL3-39</strain>
    </source>
</reference>
<evidence type="ECO:0000256" key="1">
    <source>
        <dbReference type="SAM" id="Phobius"/>
    </source>
</evidence>
<evidence type="ECO:0000313" key="2">
    <source>
        <dbReference type="EMBL" id="NDV00417.1"/>
    </source>
</evidence>
<dbReference type="Proteomes" id="UP000474757">
    <property type="component" value="Unassembled WGS sequence"/>
</dbReference>
<dbReference type="AlphaFoldDB" id="A0A6B2JNY7"/>
<keyword evidence="3" id="KW-1185">Reference proteome</keyword>
<dbReference type="EMBL" id="JAAGAB010000001">
    <property type="protein sequence ID" value="NDV00417.1"/>
    <property type="molecule type" value="Genomic_DNA"/>
</dbReference>